<keyword evidence="11" id="KW-1185">Reference proteome</keyword>
<name>A0A7X9X4L0_9BURK</name>
<keyword evidence="7" id="KW-1133">Transmembrane helix</keyword>
<feature type="transmembrane region" description="Helical" evidence="7">
    <location>
        <begin position="182"/>
        <end position="202"/>
    </location>
</feature>
<evidence type="ECO:0000256" key="7">
    <source>
        <dbReference type="SAM" id="Phobius"/>
    </source>
</evidence>
<gene>
    <name evidence="10" type="ORF">HHL14_10770</name>
</gene>
<dbReference type="SUPFAM" id="SSF47384">
    <property type="entry name" value="Homodimeric domain of signal transducing histidine kinase"/>
    <property type="match status" value="1"/>
</dbReference>
<evidence type="ECO:0000256" key="8">
    <source>
        <dbReference type="SAM" id="SignalP"/>
    </source>
</evidence>
<dbReference type="EC" id="2.7.13.3" evidence="2"/>
<evidence type="ECO:0000256" key="6">
    <source>
        <dbReference type="SAM" id="Coils"/>
    </source>
</evidence>
<feature type="coiled-coil region" evidence="6">
    <location>
        <begin position="235"/>
        <end position="280"/>
    </location>
</feature>
<comment type="caution">
    <text evidence="10">The sequence shown here is derived from an EMBL/GenBank/DDBJ whole genome shotgun (WGS) entry which is preliminary data.</text>
</comment>
<dbReference type="GO" id="GO:0007234">
    <property type="term" value="P:osmosensory signaling via phosphorelay pathway"/>
    <property type="evidence" value="ECO:0007669"/>
    <property type="project" value="TreeGrafter"/>
</dbReference>
<dbReference type="PANTHER" id="PTHR42878">
    <property type="entry name" value="TWO-COMPONENT HISTIDINE KINASE"/>
    <property type="match status" value="1"/>
</dbReference>
<dbReference type="RefSeq" id="WP_169497575.1">
    <property type="nucleotide sequence ID" value="NZ_JABBFZ010000004.1"/>
</dbReference>
<dbReference type="CDD" id="cd00082">
    <property type="entry name" value="HisKA"/>
    <property type="match status" value="1"/>
</dbReference>
<evidence type="ECO:0000256" key="2">
    <source>
        <dbReference type="ARBA" id="ARBA00012438"/>
    </source>
</evidence>
<accession>A0A7X9X4L0</accession>
<proteinExistence type="predicted"/>
<dbReference type="GO" id="GO:0030295">
    <property type="term" value="F:protein kinase activator activity"/>
    <property type="evidence" value="ECO:0007669"/>
    <property type="project" value="TreeGrafter"/>
</dbReference>
<feature type="domain" description="Histidine kinase" evidence="9">
    <location>
        <begin position="290"/>
        <end position="533"/>
    </location>
</feature>
<dbReference type="InterPro" id="IPR003661">
    <property type="entry name" value="HisK_dim/P_dom"/>
</dbReference>
<reference evidence="10 11" key="1">
    <citation type="submission" date="2020-04" db="EMBL/GenBank/DDBJ databases">
        <title>Paraburkholderia sp. G-4-1-8 isolated from soil.</title>
        <authorList>
            <person name="Dahal R.H."/>
        </authorList>
    </citation>
    <scope>NUCLEOTIDE SEQUENCE [LARGE SCALE GENOMIC DNA]</scope>
    <source>
        <strain evidence="10 11">G-4-1-8</strain>
    </source>
</reference>
<dbReference type="Gene3D" id="6.10.340.10">
    <property type="match status" value="1"/>
</dbReference>
<keyword evidence="6" id="KW-0175">Coiled coil</keyword>
<protein>
    <recommendedName>
        <fullName evidence="2">histidine kinase</fullName>
        <ecNumber evidence="2">2.7.13.3</ecNumber>
    </recommendedName>
</protein>
<dbReference type="PRINTS" id="PR00344">
    <property type="entry name" value="BCTRLSENSOR"/>
</dbReference>
<dbReference type="Pfam" id="PF02518">
    <property type="entry name" value="HATPase_c"/>
    <property type="match status" value="1"/>
</dbReference>
<dbReference type="EMBL" id="JABBFZ010000004">
    <property type="protein sequence ID" value="NML31316.1"/>
    <property type="molecule type" value="Genomic_DNA"/>
</dbReference>
<keyword evidence="3" id="KW-0597">Phosphoprotein</keyword>
<keyword evidence="7" id="KW-0812">Transmembrane</keyword>
<dbReference type="PROSITE" id="PS50109">
    <property type="entry name" value="HIS_KIN"/>
    <property type="match status" value="1"/>
</dbReference>
<dbReference type="SMART" id="SM00387">
    <property type="entry name" value="HATPase_c"/>
    <property type="match status" value="1"/>
</dbReference>
<feature type="chain" id="PRO_5031313284" description="histidine kinase" evidence="8">
    <location>
        <begin position="21"/>
        <end position="536"/>
    </location>
</feature>
<keyword evidence="5 10" id="KW-0418">Kinase</keyword>
<organism evidence="10 11">
    <name type="scientific">Paraburkholderia antibiotica</name>
    <dbReference type="NCBI Taxonomy" id="2728839"/>
    <lineage>
        <taxon>Bacteria</taxon>
        <taxon>Pseudomonadati</taxon>
        <taxon>Pseudomonadota</taxon>
        <taxon>Betaproteobacteria</taxon>
        <taxon>Burkholderiales</taxon>
        <taxon>Burkholderiaceae</taxon>
        <taxon>Paraburkholderia</taxon>
    </lineage>
</organism>
<dbReference type="Gene3D" id="1.10.287.130">
    <property type="match status" value="1"/>
</dbReference>
<keyword evidence="4" id="KW-0808">Transferase</keyword>
<dbReference type="GO" id="GO:0000155">
    <property type="term" value="F:phosphorelay sensor kinase activity"/>
    <property type="evidence" value="ECO:0007669"/>
    <property type="project" value="InterPro"/>
</dbReference>
<dbReference type="InterPro" id="IPR003594">
    <property type="entry name" value="HATPase_dom"/>
</dbReference>
<evidence type="ECO:0000256" key="3">
    <source>
        <dbReference type="ARBA" id="ARBA00022553"/>
    </source>
</evidence>
<dbReference type="Gene3D" id="3.30.565.10">
    <property type="entry name" value="Histidine kinase-like ATPase, C-terminal domain"/>
    <property type="match status" value="1"/>
</dbReference>
<keyword evidence="8" id="KW-0732">Signal</keyword>
<dbReference type="AlphaFoldDB" id="A0A7X9X4L0"/>
<evidence type="ECO:0000313" key="10">
    <source>
        <dbReference type="EMBL" id="NML31316.1"/>
    </source>
</evidence>
<dbReference type="InterPro" id="IPR004358">
    <property type="entry name" value="Sig_transdc_His_kin-like_C"/>
</dbReference>
<dbReference type="InterPro" id="IPR050351">
    <property type="entry name" value="BphY/WalK/GraS-like"/>
</dbReference>
<sequence>MKLFTKGLLLIAVPSAVELALLGFVFDTQEQTAQAARWVDNSRQILYQSSALVDPLLREAARVRTAMVTGDASAIDRHAVWVDLNDRLAKLDALVADTPPQAERVRNMRHAIDAYREQSAAISQALHQGRGLNAYRALETGALPRQIAVLRDELADFDAAASQLDAERSAALGERRELQQRALIAVVFGSMLIWAVTAFVFARSIGRRLEVLTDNAERLGSGRPLAAPLSGSDEIAGLDAVLHQTDARLREAEAEQAALKTQLEARVGELAAVNEELRQETQDNEMFIYSVSHDLRSPLVNLQGFSKELHVSCDELDSLVADARLPDSEQRRMTHILDGDVRESLHYLRSAVARAASIIDALLRISRAGRLEYQWQRVSVGRAVGRVVDAMQGAILQRAATVTVRELPPAWGDPAAVEQIFSSLIGNALNFLDPARHGRIEIGALEAESVDANEPRAPRMRTYYVRDNGLGIPAAYLSKVFRAFQRLHGDVASGEGIGLAVVRRTVERHGGRVWVESAEGAGSTFFVVLPEQPVRF</sequence>
<evidence type="ECO:0000313" key="11">
    <source>
        <dbReference type="Proteomes" id="UP000583127"/>
    </source>
</evidence>
<dbReference type="PANTHER" id="PTHR42878:SF15">
    <property type="entry name" value="BACTERIOPHYTOCHROME"/>
    <property type="match status" value="1"/>
</dbReference>
<dbReference type="Proteomes" id="UP000583127">
    <property type="component" value="Unassembled WGS sequence"/>
</dbReference>
<dbReference type="InterPro" id="IPR005467">
    <property type="entry name" value="His_kinase_dom"/>
</dbReference>
<evidence type="ECO:0000259" key="9">
    <source>
        <dbReference type="PROSITE" id="PS50109"/>
    </source>
</evidence>
<evidence type="ECO:0000256" key="5">
    <source>
        <dbReference type="ARBA" id="ARBA00022777"/>
    </source>
</evidence>
<dbReference type="InterPro" id="IPR036890">
    <property type="entry name" value="HATPase_C_sf"/>
</dbReference>
<dbReference type="SUPFAM" id="SSF55874">
    <property type="entry name" value="ATPase domain of HSP90 chaperone/DNA topoisomerase II/histidine kinase"/>
    <property type="match status" value="1"/>
</dbReference>
<dbReference type="InterPro" id="IPR036097">
    <property type="entry name" value="HisK_dim/P_sf"/>
</dbReference>
<feature type="coiled-coil region" evidence="6">
    <location>
        <begin position="147"/>
        <end position="181"/>
    </location>
</feature>
<keyword evidence="7" id="KW-0472">Membrane</keyword>
<feature type="signal peptide" evidence="8">
    <location>
        <begin position="1"/>
        <end position="20"/>
    </location>
</feature>
<comment type="catalytic activity">
    <reaction evidence="1">
        <text>ATP + protein L-histidine = ADP + protein N-phospho-L-histidine.</text>
        <dbReference type="EC" id="2.7.13.3"/>
    </reaction>
</comment>
<evidence type="ECO:0000256" key="4">
    <source>
        <dbReference type="ARBA" id="ARBA00022679"/>
    </source>
</evidence>
<dbReference type="GO" id="GO:0000156">
    <property type="term" value="F:phosphorelay response regulator activity"/>
    <property type="evidence" value="ECO:0007669"/>
    <property type="project" value="TreeGrafter"/>
</dbReference>
<evidence type="ECO:0000256" key="1">
    <source>
        <dbReference type="ARBA" id="ARBA00000085"/>
    </source>
</evidence>